<evidence type="ECO:0000313" key="5">
    <source>
        <dbReference type="EMBL" id="URI07618.1"/>
    </source>
</evidence>
<dbReference type="Proteomes" id="UP001056201">
    <property type="component" value="Chromosome 1"/>
</dbReference>
<keyword evidence="3" id="KW-0804">Transcription</keyword>
<accession>A0ABY4S3N2</accession>
<dbReference type="InterPro" id="IPR005143">
    <property type="entry name" value="TF_LuxR_autoind-bd_dom"/>
</dbReference>
<evidence type="ECO:0000256" key="1">
    <source>
        <dbReference type="ARBA" id="ARBA00023015"/>
    </source>
</evidence>
<proteinExistence type="predicted"/>
<reference evidence="5" key="1">
    <citation type="submission" date="2022-05" db="EMBL/GenBank/DDBJ databases">
        <title>An RpoN-dependent PEP-CTERM gene is involved in floc formation of an Aquincola tertiaricarbonis strain.</title>
        <authorList>
            <person name="Qiu D."/>
            <person name="Xia M."/>
        </authorList>
    </citation>
    <scope>NUCLEOTIDE SEQUENCE</scope>
    <source>
        <strain evidence="5">RN12</strain>
    </source>
</reference>
<dbReference type="InterPro" id="IPR036388">
    <property type="entry name" value="WH-like_DNA-bd_sf"/>
</dbReference>
<dbReference type="Gene3D" id="3.30.450.80">
    <property type="entry name" value="Transcription factor LuxR-like, autoinducer-binding domain"/>
    <property type="match status" value="1"/>
</dbReference>
<protein>
    <submittedName>
        <fullName evidence="5">LuxR C-terminal-related transcriptional regulator</fullName>
    </submittedName>
</protein>
<keyword evidence="1" id="KW-0805">Transcription regulation</keyword>
<dbReference type="Pfam" id="PF03472">
    <property type="entry name" value="Autoind_bind"/>
    <property type="match status" value="1"/>
</dbReference>
<dbReference type="EMBL" id="CP097635">
    <property type="protein sequence ID" value="URI07618.1"/>
    <property type="molecule type" value="Genomic_DNA"/>
</dbReference>
<dbReference type="InterPro" id="IPR036693">
    <property type="entry name" value="TF_LuxR_autoind-bd_dom_sf"/>
</dbReference>
<name>A0ABY4S3N2_AQUTE</name>
<dbReference type="PRINTS" id="PR00038">
    <property type="entry name" value="HTHLUXR"/>
</dbReference>
<feature type="domain" description="HTH luxR-type" evidence="4">
    <location>
        <begin position="166"/>
        <end position="231"/>
    </location>
</feature>
<evidence type="ECO:0000256" key="2">
    <source>
        <dbReference type="ARBA" id="ARBA00023125"/>
    </source>
</evidence>
<keyword evidence="2" id="KW-0238">DNA-binding</keyword>
<gene>
    <name evidence="5" type="ORF">MW290_03065</name>
</gene>
<dbReference type="InterPro" id="IPR000792">
    <property type="entry name" value="Tscrpt_reg_LuxR_C"/>
</dbReference>
<dbReference type="InterPro" id="IPR016032">
    <property type="entry name" value="Sig_transdc_resp-reg_C-effctor"/>
</dbReference>
<evidence type="ECO:0000256" key="3">
    <source>
        <dbReference type="ARBA" id="ARBA00023163"/>
    </source>
</evidence>
<keyword evidence="6" id="KW-1185">Reference proteome</keyword>
<dbReference type="RefSeq" id="WP_250195852.1">
    <property type="nucleotide sequence ID" value="NZ_CP097635.1"/>
</dbReference>
<evidence type="ECO:0000259" key="4">
    <source>
        <dbReference type="PROSITE" id="PS50043"/>
    </source>
</evidence>
<evidence type="ECO:0000313" key="6">
    <source>
        <dbReference type="Proteomes" id="UP001056201"/>
    </source>
</evidence>
<dbReference type="PANTHER" id="PTHR44688">
    <property type="entry name" value="DNA-BINDING TRANSCRIPTIONAL ACTIVATOR DEVR_DOSR"/>
    <property type="match status" value="1"/>
</dbReference>
<dbReference type="SMART" id="SM00421">
    <property type="entry name" value="HTH_LUXR"/>
    <property type="match status" value="1"/>
</dbReference>
<dbReference type="PROSITE" id="PS50043">
    <property type="entry name" value="HTH_LUXR_2"/>
    <property type="match status" value="1"/>
</dbReference>
<dbReference type="CDD" id="cd06170">
    <property type="entry name" value="LuxR_C_like"/>
    <property type="match status" value="1"/>
</dbReference>
<dbReference type="Pfam" id="PF00196">
    <property type="entry name" value="GerE"/>
    <property type="match status" value="1"/>
</dbReference>
<dbReference type="SUPFAM" id="SSF46894">
    <property type="entry name" value="C-terminal effector domain of the bipartite response regulators"/>
    <property type="match status" value="1"/>
</dbReference>
<dbReference type="SUPFAM" id="SSF75516">
    <property type="entry name" value="Pheromone-binding domain of LuxR-like quorum-sensing transcription factors"/>
    <property type="match status" value="1"/>
</dbReference>
<dbReference type="PANTHER" id="PTHR44688:SF16">
    <property type="entry name" value="DNA-BINDING TRANSCRIPTIONAL ACTIVATOR DEVR_DOSR"/>
    <property type="match status" value="1"/>
</dbReference>
<dbReference type="Gene3D" id="1.10.10.10">
    <property type="entry name" value="Winged helix-like DNA-binding domain superfamily/Winged helix DNA-binding domain"/>
    <property type="match status" value="1"/>
</dbReference>
<organism evidence="5 6">
    <name type="scientific">Aquincola tertiaricarbonis</name>
    <dbReference type="NCBI Taxonomy" id="391953"/>
    <lineage>
        <taxon>Bacteria</taxon>
        <taxon>Pseudomonadati</taxon>
        <taxon>Pseudomonadota</taxon>
        <taxon>Betaproteobacteria</taxon>
        <taxon>Burkholderiales</taxon>
        <taxon>Sphaerotilaceae</taxon>
        <taxon>Aquincola</taxon>
    </lineage>
</organism>
<sequence length="234" mass="25988">MANRHCEAALAASTVADLRRAVLEFAASLGFRTVSAVTVTPSGDGGFHYMSIDNNPTAYEEAYYNQTDARRDPVLQHLRRRSVPILWNQQTYVEAGCAELWEAQALFGYRFGIATASHLPHAIHFVLGLDTDIPIRTTDANRLIAEMQLFAVYAQEAIIALAHANSTSTRPCLTHREREALLWTMEGKTAWETAHILGISERTATEHMKNAMHKLNCNSKHQAVVKAIKFGILG</sequence>